<comment type="caution">
    <text evidence="1">The sequence shown here is derived from an EMBL/GenBank/DDBJ whole genome shotgun (WGS) entry which is preliminary data.</text>
</comment>
<evidence type="ECO:0000313" key="1">
    <source>
        <dbReference type="EMBL" id="TYS57978.1"/>
    </source>
</evidence>
<organism evidence="1 2">
    <name type="scientific">Sutcliffiella horikoshii</name>
    <dbReference type="NCBI Taxonomy" id="79883"/>
    <lineage>
        <taxon>Bacteria</taxon>
        <taxon>Bacillati</taxon>
        <taxon>Bacillota</taxon>
        <taxon>Bacilli</taxon>
        <taxon>Bacillales</taxon>
        <taxon>Bacillaceae</taxon>
        <taxon>Sutcliffiella</taxon>
    </lineage>
</organism>
<reference evidence="1 2" key="1">
    <citation type="submission" date="2019-08" db="EMBL/GenBank/DDBJ databases">
        <title>Bacillus genomes from the desert of Cuatro Cienegas, Coahuila.</title>
        <authorList>
            <person name="Olmedo-Alvarez G."/>
        </authorList>
    </citation>
    <scope>NUCLEOTIDE SEQUENCE [LARGE SCALE GENOMIC DNA]</scope>
    <source>
        <strain evidence="1 2">CH88_3T</strain>
    </source>
</reference>
<protein>
    <submittedName>
        <fullName evidence="1">Uncharacterized protein</fullName>
    </submittedName>
</protein>
<evidence type="ECO:0000313" key="2">
    <source>
        <dbReference type="Proteomes" id="UP000323393"/>
    </source>
</evidence>
<dbReference type="EMBL" id="VTEU01000005">
    <property type="protein sequence ID" value="TYS57978.1"/>
    <property type="molecule type" value="Genomic_DNA"/>
</dbReference>
<dbReference type="AlphaFoldDB" id="A0AA94WPJ3"/>
<proteinExistence type="predicted"/>
<accession>A0AA94WPJ3</accession>
<gene>
    <name evidence="1" type="ORF">FZC74_13345</name>
</gene>
<name>A0AA94WPJ3_9BACI</name>
<dbReference type="Proteomes" id="UP000323393">
    <property type="component" value="Unassembled WGS sequence"/>
</dbReference>
<sequence>MPCYLGGKCRCCCNCYLFYIKYVGKDSFLWESQILRSFGGMVFYQNFGQNRKNFGQLSKNFGQLPR</sequence>